<dbReference type="InterPro" id="IPR017900">
    <property type="entry name" value="4Fe4S_Fe_S_CS"/>
</dbReference>
<keyword evidence="3" id="KW-0408">Iron</keyword>
<feature type="domain" description="4Fe-4S ferredoxin-type" evidence="5">
    <location>
        <begin position="31"/>
        <end position="60"/>
    </location>
</feature>
<evidence type="ECO:0000313" key="7">
    <source>
        <dbReference type="Proteomes" id="UP000199409"/>
    </source>
</evidence>
<dbReference type="PANTHER" id="PTHR43177">
    <property type="entry name" value="PROTEIN NRFC"/>
    <property type="match status" value="1"/>
</dbReference>
<keyword evidence="1" id="KW-0004">4Fe-4S</keyword>
<protein>
    <submittedName>
        <fullName evidence="6">Tetrathionate reductase subunit B</fullName>
    </submittedName>
</protein>
<name>A0A1H4BE55_9BACT</name>
<dbReference type="NCBIfam" id="NF045797">
    <property type="entry name" value="DsrO"/>
    <property type="match status" value="1"/>
</dbReference>
<organism evidence="6 7">
    <name type="scientific">Desulfuromusa kysingii</name>
    <dbReference type="NCBI Taxonomy" id="37625"/>
    <lineage>
        <taxon>Bacteria</taxon>
        <taxon>Pseudomonadati</taxon>
        <taxon>Thermodesulfobacteriota</taxon>
        <taxon>Desulfuromonadia</taxon>
        <taxon>Desulfuromonadales</taxon>
        <taxon>Geopsychrobacteraceae</taxon>
        <taxon>Desulfuromusa</taxon>
    </lineage>
</organism>
<dbReference type="Pfam" id="PF13247">
    <property type="entry name" value="Fer4_11"/>
    <property type="match status" value="1"/>
</dbReference>
<keyword evidence="2" id="KW-0479">Metal-binding</keyword>
<keyword evidence="7" id="KW-1185">Reference proteome</keyword>
<feature type="domain" description="4Fe-4S ferredoxin-type" evidence="5">
    <location>
        <begin position="76"/>
        <end position="107"/>
    </location>
</feature>
<evidence type="ECO:0000313" key="6">
    <source>
        <dbReference type="EMBL" id="SEA46439.1"/>
    </source>
</evidence>
<dbReference type="SUPFAM" id="SSF54862">
    <property type="entry name" value="4Fe-4S ferredoxins"/>
    <property type="match status" value="1"/>
</dbReference>
<sequence>MDPNRRHFLELFVPTKAQAGSLQSQSRSPHYAMLIDLRRCVGCQACTIACGMENRLPEGQHRTTVADYELMAFGQTRRAVLPRLCNHCEQPSCTAGCPTGATYKREDGVVVVDSSMCVGCAYCVQNCPYDARFMNEQTRTADKCTFCIQRTSNGLLPACVESCVGKARIFGDLNDPDSMISKYLRDNPVQVLKSDKGTRPQVYYISLDGALQNTLGEEATSLIQGRRSIGKRG</sequence>
<dbReference type="PANTHER" id="PTHR43177:SF9">
    <property type="entry name" value="PROTEIN NRFC"/>
    <property type="match status" value="1"/>
</dbReference>
<reference evidence="6 7" key="1">
    <citation type="submission" date="2016-10" db="EMBL/GenBank/DDBJ databases">
        <authorList>
            <person name="de Groot N.N."/>
        </authorList>
    </citation>
    <scope>NUCLEOTIDE SEQUENCE [LARGE SCALE GENOMIC DNA]</scope>
    <source>
        <strain evidence="6 7">DSM 7343</strain>
    </source>
</reference>
<gene>
    <name evidence="6" type="ORF">SAMN05660420_02162</name>
</gene>
<dbReference type="GO" id="GO:0046872">
    <property type="term" value="F:metal ion binding"/>
    <property type="evidence" value="ECO:0007669"/>
    <property type="project" value="UniProtKB-KW"/>
</dbReference>
<dbReference type="InterPro" id="IPR050954">
    <property type="entry name" value="ET_IronSulfur_Cluster-Binding"/>
</dbReference>
<dbReference type="InterPro" id="IPR017896">
    <property type="entry name" value="4Fe4S_Fe-S-bd"/>
</dbReference>
<accession>A0A1H4BE55</accession>
<dbReference type="InterPro" id="IPR054822">
    <property type="entry name" value="DsrO-like"/>
</dbReference>
<dbReference type="GO" id="GO:0051539">
    <property type="term" value="F:4 iron, 4 sulfur cluster binding"/>
    <property type="evidence" value="ECO:0007669"/>
    <property type="project" value="UniProtKB-KW"/>
</dbReference>
<dbReference type="PROSITE" id="PS51379">
    <property type="entry name" value="4FE4S_FER_2"/>
    <property type="match status" value="3"/>
</dbReference>
<keyword evidence="4" id="KW-0411">Iron-sulfur</keyword>
<dbReference type="PROSITE" id="PS00198">
    <property type="entry name" value="4FE4S_FER_1"/>
    <property type="match status" value="1"/>
</dbReference>
<dbReference type="AlphaFoldDB" id="A0A1H4BE55"/>
<dbReference type="EMBL" id="FNQN01000006">
    <property type="protein sequence ID" value="SEA46439.1"/>
    <property type="molecule type" value="Genomic_DNA"/>
</dbReference>
<dbReference type="OrthoDB" id="9789030at2"/>
<proteinExistence type="predicted"/>
<evidence type="ECO:0000256" key="1">
    <source>
        <dbReference type="ARBA" id="ARBA00022485"/>
    </source>
</evidence>
<dbReference type="STRING" id="37625.SAMN05660420_02162"/>
<evidence type="ECO:0000256" key="2">
    <source>
        <dbReference type="ARBA" id="ARBA00022723"/>
    </source>
</evidence>
<evidence type="ECO:0000256" key="4">
    <source>
        <dbReference type="ARBA" id="ARBA00023014"/>
    </source>
</evidence>
<dbReference type="RefSeq" id="WP_092348084.1">
    <property type="nucleotide sequence ID" value="NZ_FNQN01000006.1"/>
</dbReference>
<evidence type="ECO:0000256" key="3">
    <source>
        <dbReference type="ARBA" id="ARBA00023004"/>
    </source>
</evidence>
<dbReference type="Proteomes" id="UP000199409">
    <property type="component" value="Unassembled WGS sequence"/>
</dbReference>
<evidence type="ECO:0000259" key="5">
    <source>
        <dbReference type="PROSITE" id="PS51379"/>
    </source>
</evidence>
<dbReference type="Gene3D" id="3.30.70.20">
    <property type="match status" value="2"/>
</dbReference>
<dbReference type="CDD" id="cd10551">
    <property type="entry name" value="PsrB"/>
    <property type="match status" value="1"/>
</dbReference>
<feature type="domain" description="4Fe-4S ferredoxin-type" evidence="5">
    <location>
        <begin position="108"/>
        <end position="137"/>
    </location>
</feature>